<dbReference type="EMBL" id="PNBA02000001">
    <property type="protein sequence ID" value="KAG6437108.1"/>
    <property type="molecule type" value="Genomic_DNA"/>
</dbReference>
<dbReference type="PANTHER" id="PTHR46481">
    <property type="entry name" value="ZINC FINGER BED DOMAIN-CONTAINING PROTEIN 4"/>
    <property type="match status" value="1"/>
</dbReference>
<evidence type="ECO:0000256" key="1">
    <source>
        <dbReference type="ARBA" id="ARBA00022723"/>
    </source>
</evidence>
<sequence>METSESLTQDIGSNRPDLDILEDIEIEELGLGEKGEGKGMASKNGNSSKKRKHVERSDVWVEFDKVIVDSVQKGKCKRCDSLIAADSKLNGTSAMWKHHASCLKKHEAGKNQTTLSQDDSGALLSKQFSQERARLALCKMIILDEQPFRCVEREGLRLLCHELQPKFKIPSRYTIRSDCVKVFLEESEQLKVFFSRKCMGRVSITTDCWTGVNNTNFICVTAHCIDKEWRLHKKIISFFDNSSHKGDDLAEVLIKALTNWGIERLFCCIMDNTRSNDVAIRQMKSTFNARNMLVANGQYFHQRCVAHIINLVVDDRLKQIVMAVVRVREAVKWIKGSSARSKSFKDIAKVCKVDTKKFFCLDVPTRWNSTYLMLEAALPYEPAMKLFNSVTPQFGSDLRQLKHKDLTIGVPGEEYWIEVKRICGFLQKFYDLSRLVSSTINSLAPEMVEALICSEDWLRSSSSSTDLMEEEGEPIPFLRKQFYDMMEALHKDGKVTWPLDDADTNTELERTYSSDPDQS</sequence>
<evidence type="ECO:0000256" key="4">
    <source>
        <dbReference type="ARBA" id="ARBA00023015"/>
    </source>
</evidence>
<accession>A0A8X8YQD3</accession>
<evidence type="ECO:0000313" key="10">
    <source>
        <dbReference type="Proteomes" id="UP000298416"/>
    </source>
</evidence>
<dbReference type="GO" id="GO:0008270">
    <property type="term" value="F:zinc ion binding"/>
    <property type="evidence" value="ECO:0007669"/>
    <property type="project" value="UniProtKB-KW"/>
</dbReference>
<dbReference type="PANTHER" id="PTHR46481:SF7">
    <property type="entry name" value="ZINC FINGER BED DOMAIN-CONTAINING PROTEIN RICESLEEPER 2-LIKE"/>
    <property type="match status" value="1"/>
</dbReference>
<evidence type="ECO:0000256" key="5">
    <source>
        <dbReference type="ARBA" id="ARBA00023163"/>
    </source>
</evidence>
<dbReference type="GO" id="GO:0003677">
    <property type="term" value="F:DNA binding"/>
    <property type="evidence" value="ECO:0007669"/>
    <property type="project" value="InterPro"/>
</dbReference>
<protein>
    <recommendedName>
        <fullName evidence="8">BED-type domain-containing protein</fullName>
    </recommendedName>
</protein>
<feature type="domain" description="BED-type" evidence="8">
    <location>
        <begin position="54"/>
        <end position="113"/>
    </location>
</feature>
<dbReference type="SUPFAM" id="SSF53098">
    <property type="entry name" value="Ribonuclease H-like"/>
    <property type="match status" value="1"/>
</dbReference>
<keyword evidence="2 6" id="KW-0863">Zinc-finger</keyword>
<reference evidence="9" key="1">
    <citation type="submission" date="2018-01" db="EMBL/GenBank/DDBJ databases">
        <authorList>
            <person name="Mao J.F."/>
        </authorList>
    </citation>
    <scope>NUCLEOTIDE SEQUENCE</scope>
    <source>
        <strain evidence="9">Huo1</strain>
        <tissue evidence="9">Leaf</tissue>
    </source>
</reference>
<keyword evidence="4" id="KW-0805">Transcription regulation</keyword>
<evidence type="ECO:0000259" key="8">
    <source>
        <dbReference type="PROSITE" id="PS50808"/>
    </source>
</evidence>
<keyword evidence="1" id="KW-0479">Metal-binding</keyword>
<reference evidence="9" key="2">
    <citation type="submission" date="2020-08" db="EMBL/GenBank/DDBJ databases">
        <title>Plant Genome Project.</title>
        <authorList>
            <person name="Zhang R.-G."/>
        </authorList>
    </citation>
    <scope>NUCLEOTIDE SEQUENCE</scope>
    <source>
        <strain evidence="9">Huo1</strain>
        <tissue evidence="9">Leaf</tissue>
    </source>
</reference>
<name>A0A8X8YQD3_SALSN</name>
<comment type="caution">
    <text evidence="9">The sequence shown here is derived from an EMBL/GenBank/DDBJ whole genome shotgun (WGS) entry which is preliminary data.</text>
</comment>
<evidence type="ECO:0000256" key="7">
    <source>
        <dbReference type="SAM" id="MobiDB-lite"/>
    </source>
</evidence>
<proteinExistence type="predicted"/>
<dbReference type="AlphaFoldDB" id="A0A8X8YQD3"/>
<dbReference type="SMART" id="SM00614">
    <property type="entry name" value="ZnF_BED"/>
    <property type="match status" value="1"/>
</dbReference>
<evidence type="ECO:0000256" key="3">
    <source>
        <dbReference type="ARBA" id="ARBA00022833"/>
    </source>
</evidence>
<evidence type="ECO:0000256" key="2">
    <source>
        <dbReference type="ARBA" id="ARBA00022771"/>
    </source>
</evidence>
<dbReference type="PROSITE" id="PS50808">
    <property type="entry name" value="ZF_BED"/>
    <property type="match status" value="1"/>
</dbReference>
<dbReference type="InterPro" id="IPR003656">
    <property type="entry name" value="Znf_BED"/>
</dbReference>
<dbReference type="InterPro" id="IPR052035">
    <property type="entry name" value="ZnF_BED_domain_contain"/>
</dbReference>
<gene>
    <name evidence="9" type="ORF">SASPL_102018</name>
</gene>
<keyword evidence="5" id="KW-0804">Transcription</keyword>
<dbReference type="SUPFAM" id="SSF140996">
    <property type="entry name" value="Hermes dimerisation domain"/>
    <property type="match status" value="1"/>
</dbReference>
<dbReference type="InterPro" id="IPR012337">
    <property type="entry name" value="RNaseH-like_sf"/>
</dbReference>
<dbReference type="Proteomes" id="UP000298416">
    <property type="component" value="Unassembled WGS sequence"/>
</dbReference>
<keyword evidence="10" id="KW-1185">Reference proteome</keyword>
<feature type="region of interest" description="Disordered" evidence="7">
    <location>
        <begin position="31"/>
        <end position="51"/>
    </location>
</feature>
<evidence type="ECO:0000256" key="6">
    <source>
        <dbReference type="PROSITE-ProRule" id="PRU00027"/>
    </source>
</evidence>
<evidence type="ECO:0000313" key="9">
    <source>
        <dbReference type="EMBL" id="KAG6437108.1"/>
    </source>
</evidence>
<keyword evidence="3" id="KW-0862">Zinc</keyword>
<organism evidence="9">
    <name type="scientific">Salvia splendens</name>
    <name type="common">Scarlet sage</name>
    <dbReference type="NCBI Taxonomy" id="180675"/>
    <lineage>
        <taxon>Eukaryota</taxon>
        <taxon>Viridiplantae</taxon>
        <taxon>Streptophyta</taxon>
        <taxon>Embryophyta</taxon>
        <taxon>Tracheophyta</taxon>
        <taxon>Spermatophyta</taxon>
        <taxon>Magnoliopsida</taxon>
        <taxon>eudicotyledons</taxon>
        <taxon>Gunneridae</taxon>
        <taxon>Pentapetalae</taxon>
        <taxon>asterids</taxon>
        <taxon>lamiids</taxon>
        <taxon>Lamiales</taxon>
        <taxon>Lamiaceae</taxon>
        <taxon>Nepetoideae</taxon>
        <taxon>Mentheae</taxon>
        <taxon>Salviinae</taxon>
        <taxon>Salvia</taxon>
        <taxon>Salvia subgen. Calosphace</taxon>
        <taxon>core Calosphace</taxon>
    </lineage>
</organism>